<protein>
    <submittedName>
        <fullName evidence="1">Uncharacterized protein</fullName>
    </submittedName>
</protein>
<evidence type="ECO:0000313" key="2">
    <source>
        <dbReference type="Proteomes" id="UP000248745"/>
    </source>
</evidence>
<reference evidence="1 2" key="1">
    <citation type="submission" date="2018-06" db="EMBL/GenBank/DDBJ databases">
        <title>Mucibacter soli gen. nov., sp. nov., a new member of the family Chitinophagaceae producing mucin.</title>
        <authorList>
            <person name="Kim M.-K."/>
            <person name="Park S."/>
            <person name="Kim T.-S."/>
            <person name="Joung Y."/>
            <person name="Han J.-H."/>
            <person name="Kim S.B."/>
        </authorList>
    </citation>
    <scope>NUCLEOTIDE SEQUENCE [LARGE SCALE GENOMIC DNA]</scope>
    <source>
        <strain evidence="1 2">R1-15</strain>
    </source>
</reference>
<organism evidence="1 2">
    <name type="scientific">Taibaiella soli</name>
    <dbReference type="NCBI Taxonomy" id="1649169"/>
    <lineage>
        <taxon>Bacteria</taxon>
        <taxon>Pseudomonadati</taxon>
        <taxon>Bacteroidota</taxon>
        <taxon>Chitinophagia</taxon>
        <taxon>Chitinophagales</taxon>
        <taxon>Chitinophagaceae</taxon>
        <taxon>Taibaiella</taxon>
    </lineage>
</organism>
<dbReference type="AlphaFoldDB" id="A0A2W2A8X6"/>
<sequence>MAITKKSTSTTKRATKSVAPMSEEKFIIVHLTQSKTGASVMNSKGFATAVKLEQHVKSLIAKSKK</sequence>
<name>A0A2W2A8X6_9BACT</name>
<accession>A0A2W2A8X6</accession>
<proteinExistence type="predicted"/>
<dbReference type="Proteomes" id="UP000248745">
    <property type="component" value="Unassembled WGS sequence"/>
</dbReference>
<dbReference type="EMBL" id="QKTW01000022">
    <property type="protein sequence ID" value="PZF71765.1"/>
    <property type="molecule type" value="Genomic_DNA"/>
</dbReference>
<dbReference type="RefSeq" id="WP_111000136.1">
    <property type="nucleotide sequence ID" value="NZ_QKTW01000022.1"/>
</dbReference>
<keyword evidence="2" id="KW-1185">Reference proteome</keyword>
<evidence type="ECO:0000313" key="1">
    <source>
        <dbReference type="EMBL" id="PZF71765.1"/>
    </source>
</evidence>
<gene>
    <name evidence="1" type="ORF">DN068_17010</name>
</gene>
<comment type="caution">
    <text evidence="1">The sequence shown here is derived from an EMBL/GenBank/DDBJ whole genome shotgun (WGS) entry which is preliminary data.</text>
</comment>